<name>A0AAN8EMB4_TRICO</name>
<keyword evidence="3" id="KW-1185">Reference proteome</keyword>
<feature type="compositionally biased region" description="Basic and acidic residues" evidence="1">
    <location>
        <begin position="328"/>
        <end position="340"/>
    </location>
</feature>
<sequence length="559" mass="64038">LPPGDFSPYSTDVEWEEYYEKKDRFENQHPMHQLSWSSYGRDKDDEDESISGAVEHHHCDCAVAFDRTKEWVADLKSMAIQRWNSEELLWKCGSSRSAYAQHVPIRCRSALSCLSLERLPILEPPTSSLVTSSPGSEVPKHRRSSSISLPLPPKSRRSSLPKRSKSVPRTWKTTRYLLNRNVVSSSLCELRRERYMYPRALSGCRYRVYGAGEPLAAESRRRHRRARREFDLPDQWIKRDEGHRHDFLKSTRFKLEAREQRSIPVVWCTRFDPNEPRLSEVEDFDMEEDEQDVEVLFPVERPECALKYPIAVYNPPPTWNMLMQFPQNEKRNDPSPERLEQSSSEPSAFQPVLQRPQPIDLNALEVDLETDEESDEKMPKWPLLKKLREAERELLAAGNPIAIERQKIREYNRHLRSEMVQEQDLLEEQLRQMHQLYLEYFAAQQLILAQDLEGSNQIGEGRTNVVGAVSFPLIGQTGPADQSSISNEGESLIEVLHVDPTGENREVLEASSSADAEKGEPVQVEDSECTASSICVGDGANSNVDVEQGSPEPVVSHCT</sequence>
<feature type="region of interest" description="Disordered" evidence="1">
    <location>
        <begin position="510"/>
        <end position="529"/>
    </location>
</feature>
<comment type="caution">
    <text evidence="2">The sequence shown here is derived from an EMBL/GenBank/DDBJ whole genome shotgun (WGS) entry which is preliminary data.</text>
</comment>
<feature type="region of interest" description="Disordered" evidence="1">
    <location>
        <begin position="125"/>
        <end position="167"/>
    </location>
</feature>
<dbReference type="EMBL" id="WIXE01025919">
    <property type="protein sequence ID" value="KAK5964346.1"/>
    <property type="molecule type" value="Genomic_DNA"/>
</dbReference>
<accession>A0AAN8EMB4</accession>
<feature type="non-terminal residue" evidence="2">
    <location>
        <position position="1"/>
    </location>
</feature>
<reference evidence="2 3" key="1">
    <citation type="submission" date="2019-10" db="EMBL/GenBank/DDBJ databases">
        <title>Assembly and Annotation for the nematode Trichostrongylus colubriformis.</title>
        <authorList>
            <person name="Martin J."/>
        </authorList>
    </citation>
    <scope>NUCLEOTIDE SEQUENCE [LARGE SCALE GENOMIC DNA]</scope>
    <source>
        <strain evidence="2">G859</strain>
        <tissue evidence="2">Whole worm</tissue>
    </source>
</reference>
<dbReference type="AlphaFoldDB" id="A0AAN8EMB4"/>
<dbReference type="Proteomes" id="UP001331761">
    <property type="component" value="Unassembled WGS sequence"/>
</dbReference>
<evidence type="ECO:0000313" key="2">
    <source>
        <dbReference type="EMBL" id="KAK5964346.1"/>
    </source>
</evidence>
<protein>
    <submittedName>
        <fullName evidence="2">Uncharacterized protein</fullName>
    </submittedName>
</protein>
<gene>
    <name evidence="2" type="ORF">GCK32_011163</name>
</gene>
<evidence type="ECO:0000313" key="3">
    <source>
        <dbReference type="Proteomes" id="UP001331761"/>
    </source>
</evidence>
<evidence type="ECO:0000256" key="1">
    <source>
        <dbReference type="SAM" id="MobiDB-lite"/>
    </source>
</evidence>
<feature type="region of interest" description="Disordered" evidence="1">
    <location>
        <begin position="540"/>
        <end position="559"/>
    </location>
</feature>
<organism evidence="2 3">
    <name type="scientific">Trichostrongylus colubriformis</name>
    <name type="common">Black scour worm</name>
    <dbReference type="NCBI Taxonomy" id="6319"/>
    <lineage>
        <taxon>Eukaryota</taxon>
        <taxon>Metazoa</taxon>
        <taxon>Ecdysozoa</taxon>
        <taxon>Nematoda</taxon>
        <taxon>Chromadorea</taxon>
        <taxon>Rhabditida</taxon>
        <taxon>Rhabditina</taxon>
        <taxon>Rhabditomorpha</taxon>
        <taxon>Strongyloidea</taxon>
        <taxon>Trichostrongylidae</taxon>
        <taxon>Trichostrongylus</taxon>
    </lineage>
</organism>
<feature type="compositionally biased region" description="Basic residues" evidence="1">
    <location>
        <begin position="154"/>
        <end position="166"/>
    </location>
</feature>
<feature type="region of interest" description="Disordered" evidence="1">
    <location>
        <begin position="327"/>
        <end position="354"/>
    </location>
</feature>
<feature type="compositionally biased region" description="Polar residues" evidence="1">
    <location>
        <begin position="125"/>
        <end position="135"/>
    </location>
</feature>
<proteinExistence type="predicted"/>